<dbReference type="GO" id="GO:0046872">
    <property type="term" value="F:metal ion binding"/>
    <property type="evidence" value="ECO:0007669"/>
    <property type="project" value="UniProtKB-KW"/>
</dbReference>
<keyword evidence="7" id="KW-0051">Antiviral defense</keyword>
<keyword evidence="4" id="KW-0479">Metal-binding</keyword>
<dbReference type="InterPro" id="IPR051083">
    <property type="entry name" value="GrpII_Intron_Splice-Mob/Def"/>
</dbReference>
<dbReference type="Proteomes" id="UP000346198">
    <property type="component" value="Unassembled WGS sequence"/>
</dbReference>
<keyword evidence="2" id="KW-0808">Transferase</keyword>
<keyword evidence="6" id="KW-0695">RNA-directed DNA polymerase</keyword>
<dbReference type="CDD" id="cd01651">
    <property type="entry name" value="RT_G2_intron"/>
    <property type="match status" value="1"/>
</dbReference>
<dbReference type="EMBL" id="CAAHFH010000001">
    <property type="protein sequence ID" value="VGO20583.1"/>
    <property type="molecule type" value="Genomic_DNA"/>
</dbReference>
<sequence>MNSEQMLMGLGASELRRRGNAVVDEFIANRLAESTTGQDRLMESICAVENRRSARKRVEKNNGAPGIDGVKARELTGALNRCWGAIKTSLLGGTYEPMPVRRKTIEKPDGGTRDLGIPTVQDRFVQQAMTQVLTAIYDHAFSDSSFGYRPGRSQAQAVERAREHVQRGANYVVSIDLSKFFDRVNHDRLMSRLAMRIKDKRVLKLIRAFLNSGIMLENNEITYPGEGTPQGGPLSPLLSNIVLDGKGVRPMK</sequence>
<name>A0A6C2UL14_9BACT</name>
<dbReference type="PANTHER" id="PTHR34047">
    <property type="entry name" value="NUCLEAR INTRON MATURASE 1, MITOCHONDRIAL-RELATED"/>
    <property type="match status" value="1"/>
</dbReference>
<dbReference type="InterPro" id="IPR043502">
    <property type="entry name" value="DNA/RNA_pol_sf"/>
</dbReference>
<evidence type="ECO:0000256" key="4">
    <source>
        <dbReference type="ARBA" id="ARBA00022723"/>
    </source>
</evidence>
<evidence type="ECO:0000256" key="2">
    <source>
        <dbReference type="ARBA" id="ARBA00022679"/>
    </source>
</evidence>
<dbReference type="InterPro" id="IPR000123">
    <property type="entry name" value="Reverse_transcriptase_msDNA"/>
</dbReference>
<protein>
    <recommendedName>
        <fullName evidence="1">RNA-directed DNA polymerase</fullName>
        <ecNumber evidence="1">2.7.7.49</ecNumber>
    </recommendedName>
</protein>
<dbReference type="PRINTS" id="PR00866">
    <property type="entry name" value="RNADNAPOLMS"/>
</dbReference>
<dbReference type="RefSeq" id="WP_136061986.1">
    <property type="nucleotide sequence ID" value="NZ_CAAHFH010000001.1"/>
</dbReference>
<evidence type="ECO:0000259" key="10">
    <source>
        <dbReference type="PROSITE" id="PS50878"/>
    </source>
</evidence>
<evidence type="ECO:0000256" key="5">
    <source>
        <dbReference type="ARBA" id="ARBA00022842"/>
    </source>
</evidence>
<evidence type="ECO:0000313" key="12">
    <source>
        <dbReference type="Proteomes" id="UP000346198"/>
    </source>
</evidence>
<dbReference type="GO" id="GO:0051607">
    <property type="term" value="P:defense response to virus"/>
    <property type="evidence" value="ECO:0007669"/>
    <property type="project" value="UniProtKB-KW"/>
</dbReference>
<evidence type="ECO:0000256" key="3">
    <source>
        <dbReference type="ARBA" id="ARBA00022695"/>
    </source>
</evidence>
<dbReference type="EC" id="2.7.7.49" evidence="1"/>
<keyword evidence="5" id="KW-0460">Magnesium</keyword>
<dbReference type="GO" id="GO:0003964">
    <property type="term" value="F:RNA-directed DNA polymerase activity"/>
    <property type="evidence" value="ECO:0007669"/>
    <property type="project" value="UniProtKB-KW"/>
</dbReference>
<dbReference type="SUPFAM" id="SSF56672">
    <property type="entry name" value="DNA/RNA polymerases"/>
    <property type="match status" value="1"/>
</dbReference>
<evidence type="ECO:0000256" key="1">
    <source>
        <dbReference type="ARBA" id="ARBA00012493"/>
    </source>
</evidence>
<comment type="similarity">
    <text evidence="8">Belongs to the bacterial reverse transcriptase family.</text>
</comment>
<evidence type="ECO:0000313" key="11">
    <source>
        <dbReference type="EMBL" id="VGO20583.1"/>
    </source>
</evidence>
<comment type="catalytic activity">
    <reaction evidence="9">
        <text>DNA(n) + a 2'-deoxyribonucleoside 5'-triphosphate = DNA(n+1) + diphosphate</text>
        <dbReference type="Rhea" id="RHEA:22508"/>
        <dbReference type="Rhea" id="RHEA-COMP:17339"/>
        <dbReference type="Rhea" id="RHEA-COMP:17340"/>
        <dbReference type="ChEBI" id="CHEBI:33019"/>
        <dbReference type="ChEBI" id="CHEBI:61560"/>
        <dbReference type="ChEBI" id="CHEBI:173112"/>
        <dbReference type="EC" id="2.7.7.49"/>
    </reaction>
</comment>
<feature type="domain" description="Reverse transcriptase" evidence="10">
    <location>
        <begin position="86"/>
        <end position="252"/>
    </location>
</feature>
<keyword evidence="3" id="KW-0548">Nucleotidyltransferase</keyword>
<evidence type="ECO:0000256" key="7">
    <source>
        <dbReference type="ARBA" id="ARBA00023118"/>
    </source>
</evidence>
<dbReference type="Pfam" id="PF00078">
    <property type="entry name" value="RVT_1"/>
    <property type="match status" value="1"/>
</dbReference>
<dbReference type="PROSITE" id="PS50878">
    <property type="entry name" value="RT_POL"/>
    <property type="match status" value="1"/>
</dbReference>
<proteinExistence type="inferred from homology"/>
<gene>
    <name evidence="11" type="primary">ltrA_4</name>
    <name evidence="11" type="ORF">SCARR_02648</name>
</gene>
<reference evidence="11 12" key="1">
    <citation type="submission" date="2019-04" db="EMBL/GenBank/DDBJ databases">
        <authorList>
            <person name="Van Vliet M D."/>
        </authorList>
    </citation>
    <scope>NUCLEOTIDE SEQUENCE [LARGE SCALE GENOMIC DNA]</scope>
    <source>
        <strain evidence="11 12">F21</strain>
    </source>
</reference>
<dbReference type="InterPro" id="IPR000477">
    <property type="entry name" value="RT_dom"/>
</dbReference>
<evidence type="ECO:0000256" key="8">
    <source>
        <dbReference type="ARBA" id="ARBA00034120"/>
    </source>
</evidence>
<dbReference type="PANTHER" id="PTHR34047:SF8">
    <property type="entry name" value="PROTEIN YKFC"/>
    <property type="match status" value="1"/>
</dbReference>
<evidence type="ECO:0000256" key="9">
    <source>
        <dbReference type="ARBA" id="ARBA00048173"/>
    </source>
</evidence>
<organism evidence="11 12">
    <name type="scientific">Pontiella sulfatireligans</name>
    <dbReference type="NCBI Taxonomy" id="2750658"/>
    <lineage>
        <taxon>Bacteria</taxon>
        <taxon>Pseudomonadati</taxon>
        <taxon>Kiritimatiellota</taxon>
        <taxon>Kiritimatiellia</taxon>
        <taxon>Kiritimatiellales</taxon>
        <taxon>Pontiellaceae</taxon>
        <taxon>Pontiella</taxon>
    </lineage>
</organism>
<keyword evidence="12" id="KW-1185">Reference proteome</keyword>
<dbReference type="AlphaFoldDB" id="A0A6C2UL14"/>
<accession>A0A6C2UL14</accession>
<evidence type="ECO:0000256" key="6">
    <source>
        <dbReference type="ARBA" id="ARBA00022918"/>
    </source>
</evidence>
<dbReference type="GO" id="GO:0003723">
    <property type="term" value="F:RNA binding"/>
    <property type="evidence" value="ECO:0007669"/>
    <property type="project" value="InterPro"/>
</dbReference>